<dbReference type="PANTHER" id="PTHR28177">
    <property type="entry name" value="ALTERED INHERITANCE OF MITOCHONDRIA PROTEIN 19, MITOCHONDRIAL"/>
    <property type="match status" value="1"/>
</dbReference>
<evidence type="ECO:0000256" key="2">
    <source>
        <dbReference type="ARBA" id="ARBA00022692"/>
    </source>
</evidence>
<keyword evidence="2 5" id="KW-0812">Transmembrane</keyword>
<reference evidence="6 7" key="1">
    <citation type="submission" date="2016-03" db="EMBL/GenBank/DDBJ databases">
        <title>Choanephora cucurbitarum.</title>
        <authorList>
            <person name="Min B."/>
            <person name="Park H."/>
            <person name="Park J.-H."/>
            <person name="Shin H.-D."/>
            <person name="Choi I.-G."/>
        </authorList>
    </citation>
    <scope>NUCLEOTIDE SEQUENCE [LARGE SCALE GENOMIC DNA]</scope>
    <source>
        <strain evidence="6 7">KUS-F28377</strain>
    </source>
</reference>
<dbReference type="Pfam" id="PF00335">
    <property type="entry name" value="Tetraspanin"/>
    <property type="match status" value="1"/>
</dbReference>
<keyword evidence="7" id="KW-1185">Reference proteome</keyword>
<accession>A0A1C7NJ10</accession>
<dbReference type="OrthoDB" id="5554402at2759"/>
<evidence type="ECO:0000256" key="5">
    <source>
        <dbReference type="SAM" id="Phobius"/>
    </source>
</evidence>
<dbReference type="AlphaFoldDB" id="A0A1C7NJ10"/>
<evidence type="ECO:0000256" key="3">
    <source>
        <dbReference type="ARBA" id="ARBA00022989"/>
    </source>
</evidence>
<comment type="caution">
    <text evidence="6">The sequence shown here is derived from an EMBL/GenBank/DDBJ whole genome shotgun (WGS) entry which is preliminary data.</text>
</comment>
<evidence type="ECO:0000256" key="1">
    <source>
        <dbReference type="ARBA" id="ARBA00004141"/>
    </source>
</evidence>
<feature type="transmembrane region" description="Helical" evidence="5">
    <location>
        <begin position="264"/>
        <end position="290"/>
    </location>
</feature>
<feature type="transmembrane region" description="Helical" evidence="5">
    <location>
        <begin position="118"/>
        <end position="135"/>
    </location>
</feature>
<dbReference type="STRING" id="101091.A0A1C7NJ10"/>
<keyword evidence="3 5" id="KW-1133">Transmembrane helix</keyword>
<gene>
    <name evidence="6" type="primary">aim19</name>
    <name evidence="6" type="ORF">A0J61_02907</name>
</gene>
<evidence type="ECO:0000313" key="7">
    <source>
        <dbReference type="Proteomes" id="UP000093000"/>
    </source>
</evidence>
<dbReference type="Proteomes" id="UP000093000">
    <property type="component" value="Unassembled WGS sequence"/>
</dbReference>
<evidence type="ECO:0000313" key="6">
    <source>
        <dbReference type="EMBL" id="OBZ89035.1"/>
    </source>
</evidence>
<name>A0A1C7NJ10_9FUNG</name>
<sequence>MSKESSAATWIDKQSDSPYPVWALSAATLAALPLAVRKSPGVPSMFQSMAFSAIFAGAGYVINVGDAENGSGIATAWCLSWSFLNAKSALKSMKPAPLALFGLVGLNTVIYGKRTLKFLGIILTSIGGYLINSRLSQTITTTILVLGVLVATVGFVGFFGAHLEHVEFLNTYSSMTAMGLLSELGLLGLIYSYRSKLDQFASGTWEFFMKQDPQFLIDLENSFQCCGYNSIQDRAVPKTCAIAMNVTIGCKPFVETWIQEWRQWITAGIAILLALQLIVLVISVVFAYAVDCKMREEEADMAALNYQINHTTWRHNRHGYGSRGSTASLL</sequence>
<feature type="transmembrane region" description="Helical" evidence="5">
    <location>
        <begin position="142"/>
        <end position="163"/>
    </location>
</feature>
<organism evidence="6 7">
    <name type="scientific">Choanephora cucurbitarum</name>
    <dbReference type="NCBI Taxonomy" id="101091"/>
    <lineage>
        <taxon>Eukaryota</taxon>
        <taxon>Fungi</taxon>
        <taxon>Fungi incertae sedis</taxon>
        <taxon>Mucoromycota</taxon>
        <taxon>Mucoromycotina</taxon>
        <taxon>Mucoromycetes</taxon>
        <taxon>Mucorales</taxon>
        <taxon>Mucorineae</taxon>
        <taxon>Choanephoraceae</taxon>
        <taxon>Choanephoroideae</taxon>
        <taxon>Choanephora</taxon>
    </lineage>
</organism>
<dbReference type="GO" id="GO:0016020">
    <property type="term" value="C:membrane"/>
    <property type="evidence" value="ECO:0007669"/>
    <property type="project" value="UniProtKB-SubCell"/>
</dbReference>
<keyword evidence="4 5" id="KW-0472">Membrane</keyword>
<dbReference type="InParanoid" id="A0A1C7NJ10"/>
<dbReference type="PANTHER" id="PTHR28177:SF1">
    <property type="entry name" value="ALTERED INHERITANCE OF MITOCHONDRIA PROTEIN 19, MITOCHONDRIAL"/>
    <property type="match status" value="1"/>
</dbReference>
<feature type="transmembrane region" description="Helical" evidence="5">
    <location>
        <begin position="175"/>
        <end position="193"/>
    </location>
</feature>
<dbReference type="InterPro" id="IPR019419">
    <property type="entry name" value="AIM19"/>
</dbReference>
<protein>
    <submittedName>
        <fullName evidence="6">Altered inheritance of mitochondria protein 19</fullName>
    </submittedName>
</protein>
<proteinExistence type="predicted"/>
<dbReference type="GO" id="GO:0005739">
    <property type="term" value="C:mitochondrion"/>
    <property type="evidence" value="ECO:0007669"/>
    <property type="project" value="TreeGrafter"/>
</dbReference>
<comment type="subcellular location">
    <subcellularLocation>
        <location evidence="1">Membrane</location>
        <topology evidence="1">Multi-pass membrane protein</topology>
    </subcellularLocation>
</comment>
<dbReference type="EMBL" id="LUGH01000117">
    <property type="protein sequence ID" value="OBZ89035.1"/>
    <property type="molecule type" value="Genomic_DNA"/>
</dbReference>
<dbReference type="InterPro" id="IPR018499">
    <property type="entry name" value="Tetraspanin/Peripherin"/>
</dbReference>
<dbReference type="Pfam" id="PF10315">
    <property type="entry name" value="Aim19"/>
    <property type="match status" value="1"/>
</dbReference>
<evidence type="ECO:0000256" key="4">
    <source>
        <dbReference type="ARBA" id="ARBA00023136"/>
    </source>
</evidence>